<dbReference type="Pfam" id="PF01063">
    <property type="entry name" value="Aminotran_4"/>
    <property type="match status" value="1"/>
</dbReference>
<comment type="cofactor">
    <cofactor evidence="1">
        <name>pyridoxal 5'-phosphate</name>
        <dbReference type="ChEBI" id="CHEBI:597326"/>
    </cofactor>
</comment>
<dbReference type="AlphaFoldDB" id="A0A2S6CNR3"/>
<dbReference type="STRING" id="357750.A0A2S6CNR3"/>
<keyword evidence="3" id="KW-0663">Pyridoxal phosphate</keyword>
<accession>A0A2S6CNR3</accession>
<sequence length="335" mass="37321">MSTMKPIFDAYHQRQATLEATSSTNPYAKGIAYISNEIVTLHSARIPLLDQGFLKGDLTYDVASAWNGRFFRLDDHLNRLNQSCQKMRYRIPISREEIKRITISMLAKSGIKDAYICYIVTRGLERISNTSLSKKAEELTNTLYIWISPYVWVMSPAAQMDASGSAVIARTVRRTPPGAFDPTVKNLQWGDFTRGLMEAGDRGAVYPFLTDGDGNLTEGAGYNVCVVKDEVLFTPDRGVLEGVTRKTVLEVARKMGMEVRVEVVPVELVYRADEVFMCTTAGGVMPITSLDGQKIGDGKVGDWTARIWDGYWAAHEHPNLNEDINYAADSGRSKL</sequence>
<proteinExistence type="inferred from homology"/>
<dbReference type="FunFam" id="3.20.10.10:FF:000002">
    <property type="entry name" value="D-alanine aminotransferase"/>
    <property type="match status" value="1"/>
</dbReference>
<dbReference type="OrthoDB" id="25921at2759"/>
<dbReference type="Gene3D" id="3.30.470.10">
    <property type="match status" value="1"/>
</dbReference>
<dbReference type="InterPro" id="IPR043131">
    <property type="entry name" value="BCAT-like_N"/>
</dbReference>
<comment type="caution">
    <text evidence="4">The sequence shown here is derived from an EMBL/GenBank/DDBJ whole genome shotgun (WGS) entry which is preliminary data.</text>
</comment>
<dbReference type="EMBL" id="PNEN01000024">
    <property type="protein sequence ID" value="PPJ61374.1"/>
    <property type="molecule type" value="Genomic_DNA"/>
</dbReference>
<evidence type="ECO:0000256" key="1">
    <source>
        <dbReference type="ARBA" id="ARBA00001933"/>
    </source>
</evidence>
<name>A0A2S6CNR3_9PEZI</name>
<gene>
    <name evidence="4" type="ORF">CBER1_09445</name>
</gene>
<evidence type="ECO:0000256" key="2">
    <source>
        <dbReference type="ARBA" id="ARBA00009320"/>
    </source>
</evidence>
<dbReference type="GO" id="GO:0046394">
    <property type="term" value="P:carboxylic acid biosynthetic process"/>
    <property type="evidence" value="ECO:0007669"/>
    <property type="project" value="UniProtKB-ARBA"/>
</dbReference>
<evidence type="ECO:0008006" key="6">
    <source>
        <dbReference type="Google" id="ProtNLM"/>
    </source>
</evidence>
<dbReference type="InterPro" id="IPR036038">
    <property type="entry name" value="Aminotransferase-like"/>
</dbReference>
<evidence type="ECO:0000256" key="3">
    <source>
        <dbReference type="ARBA" id="ARBA00022898"/>
    </source>
</evidence>
<dbReference type="InterPro" id="IPR001544">
    <property type="entry name" value="Aminotrans_IV"/>
</dbReference>
<dbReference type="Gene3D" id="3.20.10.10">
    <property type="entry name" value="D-amino Acid Aminotransferase, subunit A, domain 2"/>
    <property type="match status" value="1"/>
</dbReference>
<organism evidence="4 5">
    <name type="scientific">Cercospora berteroae</name>
    <dbReference type="NCBI Taxonomy" id="357750"/>
    <lineage>
        <taxon>Eukaryota</taxon>
        <taxon>Fungi</taxon>
        <taxon>Dikarya</taxon>
        <taxon>Ascomycota</taxon>
        <taxon>Pezizomycotina</taxon>
        <taxon>Dothideomycetes</taxon>
        <taxon>Dothideomycetidae</taxon>
        <taxon>Mycosphaerellales</taxon>
        <taxon>Mycosphaerellaceae</taxon>
        <taxon>Cercospora</taxon>
    </lineage>
</organism>
<dbReference type="PANTHER" id="PTHR42743">
    <property type="entry name" value="AMINO-ACID AMINOTRANSFERASE"/>
    <property type="match status" value="1"/>
</dbReference>
<evidence type="ECO:0000313" key="5">
    <source>
        <dbReference type="Proteomes" id="UP000237631"/>
    </source>
</evidence>
<dbReference type="InterPro" id="IPR043132">
    <property type="entry name" value="BCAT-like_C"/>
</dbReference>
<dbReference type="GO" id="GO:0003824">
    <property type="term" value="F:catalytic activity"/>
    <property type="evidence" value="ECO:0007669"/>
    <property type="project" value="InterPro"/>
</dbReference>
<reference evidence="5" key="1">
    <citation type="journal article" date="2017" name="bioRxiv">
        <title>Conservation of a gene cluster reveals novel cercosporin biosynthetic mechanisms and extends production to the genus Colletotrichum.</title>
        <authorList>
            <person name="de Jonge R."/>
            <person name="Ebert M.K."/>
            <person name="Huitt-Roehl C.R."/>
            <person name="Pal P."/>
            <person name="Suttle J.C."/>
            <person name="Spanner R.E."/>
            <person name="Neubauer J.D."/>
            <person name="Jurick W.M.II."/>
            <person name="Stott K.A."/>
            <person name="Secor G.A."/>
            <person name="Thomma B.P.H.J."/>
            <person name="Van de Peer Y."/>
            <person name="Townsend C.A."/>
            <person name="Bolton M.D."/>
        </authorList>
    </citation>
    <scope>NUCLEOTIDE SEQUENCE [LARGE SCALE GENOMIC DNA]</scope>
    <source>
        <strain evidence="5">CBS538.71</strain>
    </source>
</reference>
<dbReference type="GO" id="GO:0008652">
    <property type="term" value="P:amino acid biosynthetic process"/>
    <property type="evidence" value="ECO:0007669"/>
    <property type="project" value="UniProtKB-ARBA"/>
</dbReference>
<keyword evidence="5" id="KW-1185">Reference proteome</keyword>
<dbReference type="PANTHER" id="PTHR42743:SF11">
    <property type="entry name" value="AMINODEOXYCHORISMATE LYASE"/>
    <property type="match status" value="1"/>
</dbReference>
<dbReference type="SUPFAM" id="SSF56752">
    <property type="entry name" value="D-aminoacid aminotransferase-like PLP-dependent enzymes"/>
    <property type="match status" value="1"/>
</dbReference>
<dbReference type="InterPro" id="IPR050571">
    <property type="entry name" value="Class-IV_PLP-Dep_Aminotrnsfr"/>
</dbReference>
<dbReference type="CDD" id="cd00449">
    <property type="entry name" value="PLPDE_IV"/>
    <property type="match status" value="1"/>
</dbReference>
<protein>
    <recommendedName>
        <fullName evidence="6">Branched-chain-amino-acid aminotransferase</fullName>
    </recommendedName>
</protein>
<comment type="similarity">
    <text evidence="2">Belongs to the class-IV pyridoxal-phosphate-dependent aminotransferase family.</text>
</comment>
<evidence type="ECO:0000313" key="4">
    <source>
        <dbReference type="EMBL" id="PPJ61374.1"/>
    </source>
</evidence>
<dbReference type="Proteomes" id="UP000237631">
    <property type="component" value="Unassembled WGS sequence"/>
</dbReference>